<evidence type="ECO:0000313" key="2">
    <source>
        <dbReference type="EMBL" id="MFA9478889.1"/>
    </source>
</evidence>
<dbReference type="PROSITE" id="PS50943">
    <property type="entry name" value="HTH_CROC1"/>
    <property type="match status" value="1"/>
</dbReference>
<dbReference type="PANTHER" id="PTHR40455:SF1">
    <property type="entry name" value="ANTITOXIN HIGA"/>
    <property type="match status" value="1"/>
</dbReference>
<dbReference type="PANTHER" id="PTHR40455">
    <property type="entry name" value="ANTITOXIN HIGA"/>
    <property type="match status" value="1"/>
</dbReference>
<evidence type="ECO:0000259" key="1">
    <source>
        <dbReference type="PROSITE" id="PS50943"/>
    </source>
</evidence>
<reference evidence="2 3" key="1">
    <citation type="submission" date="2024-08" db="EMBL/GenBank/DDBJ databases">
        <title>Whole-genome sequencing of halo(alkali)philic microorganisms from hypersaline lakes.</title>
        <authorList>
            <person name="Sorokin D.Y."/>
            <person name="Merkel A.Y."/>
            <person name="Messina E."/>
            <person name="Yakimov M."/>
        </authorList>
    </citation>
    <scope>NUCLEOTIDE SEQUENCE [LARGE SCALE GENOMIC DNA]</scope>
    <source>
        <strain evidence="2 3">AB-hyl4</strain>
    </source>
</reference>
<dbReference type="InterPro" id="IPR001387">
    <property type="entry name" value="Cro/C1-type_HTH"/>
</dbReference>
<dbReference type="Proteomes" id="UP001575105">
    <property type="component" value="Unassembled WGS sequence"/>
</dbReference>
<dbReference type="InterPro" id="IPR010982">
    <property type="entry name" value="Lambda_DNA-bd_dom_sf"/>
</dbReference>
<dbReference type="RefSeq" id="WP_425345809.1">
    <property type="nucleotide sequence ID" value="NZ_JBGUBD010000006.1"/>
</dbReference>
<sequence length="140" mass="15749">MRTATPTHRDPLPKTFERLNAIHQLRPIKDDADYDNAVELVDRLAVLAKPTPDQADYLATLTELIARYDHDHYAADVPAASPIEALKYLMEQNDMSASAMGELLGNRSLGSKLLRGERQLSKTHIRILAERFKVNPALFL</sequence>
<keyword evidence="3" id="KW-1185">Reference proteome</keyword>
<accession>A0ABV4U7V8</accession>
<organism evidence="2 3">
    <name type="scientific">Natronomicrosphaera hydrolytica</name>
    <dbReference type="NCBI Taxonomy" id="3242702"/>
    <lineage>
        <taxon>Bacteria</taxon>
        <taxon>Pseudomonadati</taxon>
        <taxon>Planctomycetota</taxon>
        <taxon>Phycisphaerae</taxon>
        <taxon>Phycisphaerales</taxon>
        <taxon>Phycisphaeraceae</taxon>
        <taxon>Natronomicrosphaera</taxon>
    </lineage>
</organism>
<evidence type="ECO:0000313" key="3">
    <source>
        <dbReference type="Proteomes" id="UP001575105"/>
    </source>
</evidence>
<feature type="domain" description="HTH cro/C1-type" evidence="1">
    <location>
        <begin position="86"/>
        <end position="139"/>
    </location>
</feature>
<dbReference type="EMBL" id="JBGUBD010000006">
    <property type="protein sequence ID" value="MFA9478889.1"/>
    <property type="molecule type" value="Genomic_DNA"/>
</dbReference>
<name>A0ABV4U7V8_9BACT</name>
<proteinExistence type="predicted"/>
<dbReference type="InterPro" id="IPR039060">
    <property type="entry name" value="Antitox_HigA"/>
</dbReference>
<protein>
    <submittedName>
        <fullName evidence="2">Type II toxin-antitoxin system HigA family antitoxin</fullName>
    </submittedName>
</protein>
<comment type="caution">
    <text evidence="2">The sequence shown here is derived from an EMBL/GenBank/DDBJ whole genome shotgun (WGS) entry which is preliminary data.</text>
</comment>
<gene>
    <name evidence="2" type="ORF">ACERK3_11355</name>
</gene>
<dbReference type="CDD" id="cd00093">
    <property type="entry name" value="HTH_XRE"/>
    <property type="match status" value="1"/>
</dbReference>
<dbReference type="SUPFAM" id="SSF47413">
    <property type="entry name" value="lambda repressor-like DNA-binding domains"/>
    <property type="match status" value="1"/>
</dbReference>